<feature type="DNA-binding region" description="H-T-H motif" evidence="2">
    <location>
        <begin position="34"/>
        <end position="53"/>
    </location>
</feature>
<dbReference type="GO" id="GO:0000976">
    <property type="term" value="F:transcription cis-regulatory region binding"/>
    <property type="evidence" value="ECO:0007669"/>
    <property type="project" value="TreeGrafter"/>
</dbReference>
<keyword evidence="1 2" id="KW-0238">DNA-binding</keyword>
<evidence type="ECO:0000313" key="5">
    <source>
        <dbReference type="Proteomes" id="UP000240542"/>
    </source>
</evidence>
<organism evidence="4 5">
    <name type="scientific">Murinocardiopsis flavida</name>
    <dbReference type="NCBI Taxonomy" id="645275"/>
    <lineage>
        <taxon>Bacteria</taxon>
        <taxon>Bacillati</taxon>
        <taxon>Actinomycetota</taxon>
        <taxon>Actinomycetes</taxon>
        <taxon>Streptosporangiales</taxon>
        <taxon>Nocardiopsidaceae</taxon>
        <taxon>Murinocardiopsis</taxon>
    </lineage>
</organism>
<dbReference type="PROSITE" id="PS50977">
    <property type="entry name" value="HTH_TETR_2"/>
    <property type="match status" value="1"/>
</dbReference>
<evidence type="ECO:0000256" key="1">
    <source>
        <dbReference type="ARBA" id="ARBA00023125"/>
    </source>
</evidence>
<dbReference type="Proteomes" id="UP000240542">
    <property type="component" value="Unassembled WGS sequence"/>
</dbReference>
<dbReference type="SUPFAM" id="SSF46689">
    <property type="entry name" value="Homeodomain-like"/>
    <property type="match status" value="1"/>
</dbReference>
<name>A0A2P8CVE6_9ACTN</name>
<dbReference type="SUPFAM" id="SSF48498">
    <property type="entry name" value="Tetracyclin repressor-like, C-terminal domain"/>
    <property type="match status" value="1"/>
</dbReference>
<dbReference type="Gene3D" id="1.10.10.60">
    <property type="entry name" value="Homeodomain-like"/>
    <property type="match status" value="1"/>
</dbReference>
<dbReference type="Pfam" id="PF00440">
    <property type="entry name" value="TetR_N"/>
    <property type="match status" value="1"/>
</dbReference>
<dbReference type="RefSeq" id="WP_106586332.1">
    <property type="nucleotide sequence ID" value="NZ_PYGA01000028.1"/>
</dbReference>
<dbReference type="GO" id="GO:0003700">
    <property type="term" value="F:DNA-binding transcription factor activity"/>
    <property type="evidence" value="ECO:0007669"/>
    <property type="project" value="TreeGrafter"/>
</dbReference>
<dbReference type="PANTHER" id="PTHR30055">
    <property type="entry name" value="HTH-TYPE TRANSCRIPTIONAL REGULATOR RUTR"/>
    <property type="match status" value="1"/>
</dbReference>
<dbReference type="OrthoDB" id="3474596at2"/>
<dbReference type="InterPro" id="IPR050109">
    <property type="entry name" value="HTH-type_TetR-like_transc_reg"/>
</dbReference>
<accession>A0A2P8CVE6</accession>
<keyword evidence="5" id="KW-1185">Reference proteome</keyword>
<dbReference type="PANTHER" id="PTHR30055:SF200">
    <property type="entry name" value="HTH-TYPE TRANSCRIPTIONAL REPRESSOR BDCR"/>
    <property type="match status" value="1"/>
</dbReference>
<protein>
    <submittedName>
        <fullName evidence="4">TetR family transcriptional regulator</fullName>
    </submittedName>
</protein>
<dbReference type="InterPro" id="IPR001647">
    <property type="entry name" value="HTH_TetR"/>
</dbReference>
<dbReference type="Gene3D" id="1.10.357.10">
    <property type="entry name" value="Tetracycline Repressor, domain 2"/>
    <property type="match status" value="1"/>
</dbReference>
<dbReference type="InterPro" id="IPR036271">
    <property type="entry name" value="Tet_transcr_reg_TetR-rel_C_sf"/>
</dbReference>
<evidence type="ECO:0000259" key="3">
    <source>
        <dbReference type="PROSITE" id="PS50977"/>
    </source>
</evidence>
<evidence type="ECO:0000256" key="2">
    <source>
        <dbReference type="PROSITE-ProRule" id="PRU00335"/>
    </source>
</evidence>
<evidence type="ECO:0000313" key="4">
    <source>
        <dbReference type="EMBL" id="PSK88951.1"/>
    </source>
</evidence>
<reference evidence="4 5" key="1">
    <citation type="submission" date="2018-03" db="EMBL/GenBank/DDBJ databases">
        <title>Genomic Encyclopedia of Archaeal and Bacterial Type Strains, Phase II (KMG-II): from individual species to whole genera.</title>
        <authorList>
            <person name="Goeker M."/>
        </authorList>
    </citation>
    <scope>NUCLEOTIDE SEQUENCE [LARGE SCALE GENOMIC DNA]</scope>
    <source>
        <strain evidence="4 5">DSM 45312</strain>
    </source>
</reference>
<dbReference type="PRINTS" id="PR00455">
    <property type="entry name" value="HTHTETR"/>
</dbReference>
<comment type="caution">
    <text evidence="4">The sequence shown here is derived from an EMBL/GenBank/DDBJ whole genome shotgun (WGS) entry which is preliminary data.</text>
</comment>
<gene>
    <name evidence="4" type="ORF">CLV63_12839</name>
</gene>
<feature type="domain" description="HTH tetR-type" evidence="3">
    <location>
        <begin position="11"/>
        <end position="71"/>
    </location>
</feature>
<dbReference type="AlphaFoldDB" id="A0A2P8CVE6"/>
<sequence length="196" mass="21101">MPSDALTRTRRARRDDLVAAAIRLIHRDGVHAASVERIAAEAGTSKGTALYHFANKEELYGSVVDTLFEAGRAYMGERLQAATTPRERLAIYVESNLRFVLENGEHVVATQRILEQIGVGDADPSIPPLRAMLEDGQREGVFVAFDSEVMAIAIRALIDTAAYHLPGRAGGDGEHYVAEAAALVLRAVGAAPPDAR</sequence>
<proteinExistence type="predicted"/>
<dbReference type="InterPro" id="IPR009057">
    <property type="entry name" value="Homeodomain-like_sf"/>
</dbReference>
<dbReference type="EMBL" id="PYGA01000028">
    <property type="protein sequence ID" value="PSK88951.1"/>
    <property type="molecule type" value="Genomic_DNA"/>
</dbReference>